<evidence type="ECO:0000259" key="9">
    <source>
        <dbReference type="PROSITE" id="PS51285"/>
    </source>
</evidence>
<keyword evidence="1" id="KW-0723">Serine/threonine-protein kinase</keyword>
<dbReference type="CDD" id="cd05123">
    <property type="entry name" value="STKc_AGC"/>
    <property type="match status" value="1"/>
</dbReference>
<dbReference type="SMART" id="SM00239">
    <property type="entry name" value="C2"/>
    <property type="match status" value="2"/>
</dbReference>
<dbReference type="PROSITE" id="PS50011">
    <property type="entry name" value="PROTEIN_KINASE_DOM"/>
    <property type="match status" value="1"/>
</dbReference>
<evidence type="ECO:0000256" key="1">
    <source>
        <dbReference type="ARBA" id="ARBA00022527"/>
    </source>
</evidence>
<proteinExistence type="predicted"/>
<feature type="compositionally biased region" description="Pro residues" evidence="6">
    <location>
        <begin position="779"/>
        <end position="792"/>
    </location>
</feature>
<dbReference type="Gene3D" id="1.10.510.10">
    <property type="entry name" value="Transferase(Phosphotransferase) domain 1"/>
    <property type="match status" value="1"/>
</dbReference>
<dbReference type="GeneID" id="20228781"/>
<dbReference type="InterPro" id="IPR011009">
    <property type="entry name" value="Kinase-like_dom_sf"/>
</dbReference>
<dbReference type="PROSITE" id="PS50004">
    <property type="entry name" value="C2"/>
    <property type="match status" value="2"/>
</dbReference>
<gene>
    <name evidence="10" type="ORF">AURANDRAFT_72591</name>
</gene>
<accession>F0YL32</accession>
<dbReference type="InterPro" id="IPR000961">
    <property type="entry name" value="AGC-kinase_C"/>
</dbReference>
<dbReference type="KEGG" id="aaf:AURANDRAFT_72591"/>
<dbReference type="GO" id="GO:0005524">
    <property type="term" value="F:ATP binding"/>
    <property type="evidence" value="ECO:0007669"/>
    <property type="project" value="UniProtKB-KW"/>
</dbReference>
<keyword evidence="3" id="KW-0547">Nucleotide-binding</keyword>
<dbReference type="InterPro" id="IPR000719">
    <property type="entry name" value="Prot_kinase_dom"/>
</dbReference>
<dbReference type="PROSITE" id="PS00108">
    <property type="entry name" value="PROTEIN_KINASE_ST"/>
    <property type="match status" value="1"/>
</dbReference>
<name>F0YL32_AURAN</name>
<dbReference type="PROSITE" id="PS51285">
    <property type="entry name" value="AGC_KINASE_CTER"/>
    <property type="match status" value="1"/>
</dbReference>
<keyword evidence="11" id="KW-1185">Reference proteome</keyword>
<evidence type="ECO:0000256" key="3">
    <source>
        <dbReference type="ARBA" id="ARBA00022741"/>
    </source>
</evidence>
<feature type="domain" description="C2" evidence="7">
    <location>
        <begin position="963"/>
        <end position="1107"/>
    </location>
</feature>
<organism evidence="11">
    <name type="scientific">Aureococcus anophagefferens</name>
    <name type="common">Harmful bloom alga</name>
    <dbReference type="NCBI Taxonomy" id="44056"/>
    <lineage>
        <taxon>Eukaryota</taxon>
        <taxon>Sar</taxon>
        <taxon>Stramenopiles</taxon>
        <taxon>Ochrophyta</taxon>
        <taxon>Pelagophyceae</taxon>
        <taxon>Pelagomonadales</taxon>
        <taxon>Pelagomonadaceae</taxon>
        <taxon>Aureococcus</taxon>
    </lineage>
</organism>
<dbReference type="Gene3D" id="3.30.200.20">
    <property type="entry name" value="Phosphorylase Kinase, domain 1"/>
    <property type="match status" value="2"/>
</dbReference>
<dbReference type="Pfam" id="PF00069">
    <property type="entry name" value="Pkinase"/>
    <property type="match status" value="1"/>
</dbReference>
<protein>
    <recommendedName>
        <fullName evidence="12">C2 domain-containing protein</fullName>
    </recommendedName>
</protein>
<keyword evidence="2" id="KW-0808">Transferase</keyword>
<feature type="domain" description="Protein kinase" evidence="8">
    <location>
        <begin position="360"/>
        <end position="607"/>
    </location>
</feature>
<reference evidence="10 11" key="1">
    <citation type="journal article" date="2011" name="Proc. Natl. Acad. Sci. U.S.A.">
        <title>Niche of harmful alga Aureococcus anophagefferens revealed through ecogenomics.</title>
        <authorList>
            <person name="Gobler C.J."/>
            <person name="Berry D.L."/>
            <person name="Dyhrman S.T."/>
            <person name="Wilhelm S.W."/>
            <person name="Salamov A."/>
            <person name="Lobanov A.V."/>
            <person name="Zhang Y."/>
            <person name="Collier J.L."/>
            <person name="Wurch L.L."/>
            <person name="Kustka A.B."/>
            <person name="Dill B.D."/>
            <person name="Shah M."/>
            <person name="VerBerkmoes N.C."/>
            <person name="Kuo A."/>
            <person name="Terry A."/>
            <person name="Pangilinan J."/>
            <person name="Lindquist E.A."/>
            <person name="Lucas S."/>
            <person name="Paulsen I.T."/>
            <person name="Hattenrath-Lehmann T.K."/>
            <person name="Talmage S.C."/>
            <person name="Walker E.A."/>
            <person name="Koch F."/>
            <person name="Burson A.M."/>
            <person name="Marcoval M.A."/>
            <person name="Tang Y.Z."/>
            <person name="Lecleir G.R."/>
            <person name="Coyne K.J."/>
            <person name="Berg G.M."/>
            <person name="Bertrand E.M."/>
            <person name="Saito M.A."/>
            <person name="Gladyshev V.N."/>
            <person name="Grigoriev I.V."/>
        </authorList>
    </citation>
    <scope>NUCLEOTIDE SEQUENCE [LARGE SCALE GENOMIC DNA]</scope>
    <source>
        <strain evidence="11">CCMP 1984</strain>
    </source>
</reference>
<dbReference type="Pfam" id="PF22749">
    <property type="entry name" value="Arb2"/>
    <property type="match status" value="1"/>
</dbReference>
<dbReference type="SMART" id="SM00220">
    <property type="entry name" value="S_TKc"/>
    <property type="match status" value="1"/>
</dbReference>
<dbReference type="CDD" id="cd00030">
    <property type="entry name" value="C2"/>
    <property type="match status" value="2"/>
</dbReference>
<dbReference type="InParanoid" id="F0YL32"/>
<dbReference type="Proteomes" id="UP000002729">
    <property type="component" value="Unassembled WGS sequence"/>
</dbReference>
<evidence type="ECO:0000259" key="8">
    <source>
        <dbReference type="PROSITE" id="PS50011"/>
    </source>
</evidence>
<dbReference type="InterPro" id="IPR008271">
    <property type="entry name" value="Ser/Thr_kinase_AS"/>
</dbReference>
<dbReference type="InterPro" id="IPR035892">
    <property type="entry name" value="C2_domain_sf"/>
</dbReference>
<evidence type="ECO:0000313" key="11">
    <source>
        <dbReference type="Proteomes" id="UP000002729"/>
    </source>
</evidence>
<feature type="region of interest" description="Disordered" evidence="6">
    <location>
        <begin position="774"/>
        <end position="798"/>
    </location>
</feature>
<dbReference type="EMBL" id="GL833155">
    <property type="protein sequence ID" value="EGB04133.1"/>
    <property type="molecule type" value="Genomic_DNA"/>
</dbReference>
<dbReference type="GO" id="GO:0004674">
    <property type="term" value="F:protein serine/threonine kinase activity"/>
    <property type="evidence" value="ECO:0007669"/>
    <property type="project" value="UniProtKB-KW"/>
</dbReference>
<keyword evidence="5" id="KW-0067">ATP-binding</keyword>
<evidence type="ECO:0000313" key="10">
    <source>
        <dbReference type="EMBL" id="EGB04133.1"/>
    </source>
</evidence>
<evidence type="ECO:0008006" key="12">
    <source>
        <dbReference type="Google" id="ProtNLM"/>
    </source>
</evidence>
<dbReference type="SMART" id="SM00133">
    <property type="entry name" value="S_TK_X"/>
    <property type="match status" value="1"/>
</dbReference>
<dbReference type="OrthoDB" id="63267at2759"/>
<dbReference type="Pfam" id="PF00168">
    <property type="entry name" value="C2"/>
    <property type="match status" value="3"/>
</dbReference>
<dbReference type="PANTHER" id="PTHR24351">
    <property type="entry name" value="RIBOSOMAL PROTEIN S6 KINASE"/>
    <property type="match status" value="1"/>
</dbReference>
<evidence type="ECO:0000259" key="7">
    <source>
        <dbReference type="PROSITE" id="PS50004"/>
    </source>
</evidence>
<feature type="domain" description="AGC-kinase C-terminal" evidence="9">
    <location>
        <begin position="608"/>
        <end position="667"/>
    </location>
</feature>
<evidence type="ECO:0000256" key="4">
    <source>
        <dbReference type="ARBA" id="ARBA00022777"/>
    </source>
</evidence>
<dbReference type="InterPro" id="IPR045270">
    <property type="entry name" value="STKc_AGC"/>
</dbReference>
<dbReference type="RefSeq" id="XP_009041119.1">
    <property type="nucleotide sequence ID" value="XM_009042871.1"/>
</dbReference>
<dbReference type="Gene3D" id="2.60.40.150">
    <property type="entry name" value="C2 domain"/>
    <property type="match status" value="2"/>
</dbReference>
<dbReference type="InterPro" id="IPR053858">
    <property type="entry name" value="Arb2_dom"/>
</dbReference>
<dbReference type="FunFam" id="1.10.510.10:FF:000008">
    <property type="entry name" value="Non-specific serine/threonine protein kinase"/>
    <property type="match status" value="1"/>
</dbReference>
<evidence type="ECO:0000256" key="5">
    <source>
        <dbReference type="ARBA" id="ARBA00022840"/>
    </source>
</evidence>
<dbReference type="SUPFAM" id="SSF49562">
    <property type="entry name" value="C2 domain (Calcium/lipid-binding domain, CaLB)"/>
    <property type="match status" value="2"/>
</dbReference>
<sequence length="1331" mass="146446">MARPVRETNILNEFSHGNKGRPLAVEITDAYGLWVVRRRVNITPPTIVMEFDHEHYFLDQSSGVLSRKPEHVAPRSAEEKNAESSSVLEALTTHVQARMKALGLVEHWIPDSDDDARCNIFVSDLSAATKLIVILQNQVGSKPGLWSRSLCLMKGLRDGSMLTAIEQALRSGYAIAVLNPNTNSVGTPGRKRRPITNSFSPEDHVLYVWDTVIAPTSNLASIYLLTNGNGSSLAVDIDAATKAALRALTLAYEGHDSVPYPVRLMGAEEKLGCACLSVGSEIGADVLAPNVASSVGRSLDSVMRFFEFAASPPPAATELGEAFAATEAKAAGLEAANSRVQGGKARNAVAIVPSTQNQINRSLGFIGRLLFGTRARCVASKKAGVQHHVVSSSLSVSDFDLYDASRVFAMKVLKKSVIAAKGQAEHTRSERSILCEIRHPYIVRLRYAFQSEEKLYLAELILALDHLHHSGIIYRDLKLENILMDYLGHVALTDFGLSKENVFNSQLTTFCGTAEYIAPELLKGQKYGASVDWWSFGILLYEMMGFRTPFYDKNRKLMFHGIINLEPSFPPHFTSASKSVLSKLLKKEPAQRLGSNGAHEIRDSEFFSVIDFQQLFSRDIQPPFKPEVSNEEDTKYVPKNYLSAKPEDSGGFLGEVLSPPPAAGPRRVITLRQEDGGCAQETEEDRRRGVMITLKEEDGGCAQEAEKEVSRGPCATVRAAVPGHVPGPCPARARGPCRVPGPCRAAWPVPGPCPGARAECRAACRARAGPRARSAFTVPEPPCPPSPAPVPGPDRRAGAPQFPCAQLTEAEAESTQGVLGLASRKPNGDRKDCSGLQPVPHNFMMQLAHGGSMMDSMDIPYSDQSTMSFGWCRSVIDVARTQIRSRERSEKSSMRQFCEDCYEKYKEKHKLSDKRERILVAGQGVVKQTLEHGDETHYPDVFDKVSILYEMRILGKTAVVDSTAMQGGRSIWFESGCSGPCLHVQILCANRVYQASILDVPDPYCAVYWENRFVGATQVIDGNTDPIWSGETFVVPLENPVARWVERAALRGNKREHGNPKYVDPILRLEMYDYNTIFKDVFVGQVSLSPRQIVKVLATGGSEPRVYPLRPKMPTGTMRIAIGRTTHLKTGMTHIVIKVENCKKLARADTFSESDPYLAAFWDGQPLGESPVIYDCADPKWNECIFHFPVFEVSRVQLRDGDGTRDALRRSVSAPKSSQAMAQSLDRKTLLIEVRDYDRIGEHKILGEIELNGEAIAQLVKRSDASSKNADPKSMKGSLSSIVVARAKYSLDIAAASDWLLNILSCGLYRTSSAESSWRPGRQEIPPRDEV</sequence>
<evidence type="ECO:0000256" key="6">
    <source>
        <dbReference type="SAM" id="MobiDB-lite"/>
    </source>
</evidence>
<dbReference type="SUPFAM" id="SSF56112">
    <property type="entry name" value="Protein kinase-like (PK-like)"/>
    <property type="match status" value="1"/>
</dbReference>
<keyword evidence="4" id="KW-0418">Kinase</keyword>
<evidence type="ECO:0000256" key="2">
    <source>
        <dbReference type="ARBA" id="ARBA00022679"/>
    </source>
</evidence>
<dbReference type="InterPro" id="IPR000008">
    <property type="entry name" value="C2_dom"/>
</dbReference>
<dbReference type="eggNOG" id="KOG0603">
    <property type="taxonomic scope" value="Eukaryota"/>
</dbReference>
<feature type="domain" description="C2" evidence="7">
    <location>
        <begin position="1114"/>
        <end position="1270"/>
    </location>
</feature>